<evidence type="ECO:0000256" key="7">
    <source>
        <dbReference type="ARBA" id="ARBA00022692"/>
    </source>
</evidence>
<evidence type="ECO:0000256" key="5">
    <source>
        <dbReference type="ARBA" id="ARBA00022553"/>
    </source>
</evidence>
<keyword evidence="13 14" id="KW-0472">Membrane</keyword>
<evidence type="ECO:0000256" key="11">
    <source>
        <dbReference type="ARBA" id="ARBA00022989"/>
    </source>
</evidence>
<keyword evidence="7 14" id="KW-0812">Transmembrane</keyword>
<dbReference type="GO" id="GO:0005524">
    <property type="term" value="F:ATP binding"/>
    <property type="evidence" value="ECO:0007669"/>
    <property type="project" value="UniProtKB-KW"/>
</dbReference>
<evidence type="ECO:0000256" key="8">
    <source>
        <dbReference type="ARBA" id="ARBA00022741"/>
    </source>
</evidence>
<comment type="catalytic activity">
    <reaction evidence="1">
        <text>ATP + protein L-histidine = ADP + protein N-phospho-L-histidine.</text>
        <dbReference type="EC" id="2.7.13.3"/>
    </reaction>
</comment>
<dbReference type="PANTHER" id="PTHR45528:SF1">
    <property type="entry name" value="SENSOR HISTIDINE KINASE CPXA"/>
    <property type="match status" value="1"/>
</dbReference>
<dbReference type="Pfam" id="PF00672">
    <property type="entry name" value="HAMP"/>
    <property type="match status" value="1"/>
</dbReference>
<dbReference type="InterPro" id="IPR003661">
    <property type="entry name" value="HisK_dim/P_dom"/>
</dbReference>
<dbReference type="SUPFAM" id="SSF55874">
    <property type="entry name" value="ATPase domain of HSP90 chaperone/DNA topoisomerase II/histidine kinase"/>
    <property type="match status" value="1"/>
</dbReference>
<evidence type="ECO:0000256" key="10">
    <source>
        <dbReference type="ARBA" id="ARBA00022840"/>
    </source>
</evidence>
<evidence type="ECO:0000256" key="9">
    <source>
        <dbReference type="ARBA" id="ARBA00022777"/>
    </source>
</evidence>
<dbReference type="STRING" id="152573.SAMN04488051_106295"/>
<dbReference type="SMART" id="SM00388">
    <property type="entry name" value="HisKA"/>
    <property type="match status" value="1"/>
</dbReference>
<sequence>MIDQRNAPILTTRLSAGPAMYLRKLIVSLCILVGISLLLSGIGFWAHQNSEFHTKRNRIANQMLTEFISLRADKQRLKVWLAEYLLTDDANTAFRDTLFGRMQQQLHTLDQLAIRDQLYSTSEQDLLLIMQQVKVISLLQSNLHTLEHALKTREIAAYQDDLERWRTLISLFDKFQDTDLSELLQQAIADQKQRASSTEADALSAVQQVQHTMLLISLLGLLFAIVIGWHLSRALSQPLQRLLDGTKQLQQGNFAHRIQEQGPTEFAELARQFNLMSGYIEAFARQEKQSQLATEQRVQARTAELQQALAQLHETEHRQKQLLTDISHELRTPATSIQGEAEISLRGKDKDSAEYKEAFGRILAASQQLSRRIEDLLLLARGEERLLHVHLQRISVFDFQTLATATVQQQLSSGYQLALNMPAKLPADAWLLLDADKFASVLRIITDNAQQYAATNPQLQLSLALSDNELQLELCDQGIGINAEEQERLFQRHFRGTAARNARPDGLGIGLCIAKAIMEAQDGTIELHPNQPQGTRVRLSLPLFSGTQHENTDY</sequence>
<dbReference type="EMBL" id="FNRM01000006">
    <property type="protein sequence ID" value="SEA81660.1"/>
    <property type="molecule type" value="Genomic_DNA"/>
</dbReference>
<protein>
    <recommendedName>
        <fullName evidence="3">histidine kinase</fullName>
        <ecNumber evidence="3">2.7.13.3</ecNumber>
    </recommendedName>
</protein>
<dbReference type="SMART" id="SM00387">
    <property type="entry name" value="HATPase_c"/>
    <property type="match status" value="1"/>
</dbReference>
<dbReference type="Proteomes" id="UP000198773">
    <property type="component" value="Unassembled WGS sequence"/>
</dbReference>
<dbReference type="PROSITE" id="PS50109">
    <property type="entry name" value="HIS_KIN"/>
    <property type="match status" value="1"/>
</dbReference>
<keyword evidence="12" id="KW-0902">Two-component regulatory system</keyword>
<evidence type="ECO:0000313" key="17">
    <source>
        <dbReference type="EMBL" id="SEA81660.1"/>
    </source>
</evidence>
<keyword evidence="18" id="KW-1185">Reference proteome</keyword>
<dbReference type="Pfam" id="PF00512">
    <property type="entry name" value="HisKA"/>
    <property type="match status" value="1"/>
</dbReference>
<evidence type="ECO:0000256" key="2">
    <source>
        <dbReference type="ARBA" id="ARBA00004651"/>
    </source>
</evidence>
<organism evidence="17 18">
    <name type="scientific">Alkalimonas amylolytica</name>
    <dbReference type="NCBI Taxonomy" id="152573"/>
    <lineage>
        <taxon>Bacteria</taxon>
        <taxon>Pseudomonadati</taxon>
        <taxon>Pseudomonadota</taxon>
        <taxon>Gammaproteobacteria</taxon>
        <taxon>Alkalimonas</taxon>
    </lineage>
</organism>
<dbReference type="CDD" id="cd00082">
    <property type="entry name" value="HisKA"/>
    <property type="match status" value="1"/>
</dbReference>
<dbReference type="InterPro" id="IPR050398">
    <property type="entry name" value="HssS/ArlS-like"/>
</dbReference>
<evidence type="ECO:0000256" key="4">
    <source>
        <dbReference type="ARBA" id="ARBA00022475"/>
    </source>
</evidence>
<gene>
    <name evidence="17" type="ORF">SAMN04488051_106295</name>
</gene>
<feature type="transmembrane region" description="Helical" evidence="14">
    <location>
        <begin position="25"/>
        <end position="46"/>
    </location>
</feature>
<keyword evidence="8" id="KW-0547">Nucleotide-binding</keyword>
<dbReference type="InterPro" id="IPR004358">
    <property type="entry name" value="Sig_transdc_His_kin-like_C"/>
</dbReference>
<keyword evidence="4" id="KW-1003">Cell membrane</keyword>
<dbReference type="SMART" id="SM00304">
    <property type="entry name" value="HAMP"/>
    <property type="match status" value="1"/>
</dbReference>
<evidence type="ECO:0000256" key="13">
    <source>
        <dbReference type="ARBA" id="ARBA00023136"/>
    </source>
</evidence>
<dbReference type="PRINTS" id="PR00344">
    <property type="entry name" value="BCTRLSENSOR"/>
</dbReference>
<proteinExistence type="predicted"/>
<evidence type="ECO:0000313" key="18">
    <source>
        <dbReference type="Proteomes" id="UP000198773"/>
    </source>
</evidence>
<keyword evidence="5" id="KW-0597">Phosphoprotein</keyword>
<reference evidence="17 18" key="1">
    <citation type="submission" date="2016-10" db="EMBL/GenBank/DDBJ databases">
        <authorList>
            <person name="de Groot N.N."/>
        </authorList>
    </citation>
    <scope>NUCLEOTIDE SEQUENCE [LARGE SCALE GENOMIC DNA]</scope>
    <source>
        <strain evidence="17 18">CGMCC 1.3430</strain>
    </source>
</reference>
<evidence type="ECO:0000256" key="12">
    <source>
        <dbReference type="ARBA" id="ARBA00023012"/>
    </source>
</evidence>
<evidence type="ECO:0000259" key="15">
    <source>
        <dbReference type="PROSITE" id="PS50109"/>
    </source>
</evidence>
<dbReference type="Pfam" id="PF02518">
    <property type="entry name" value="HATPase_c"/>
    <property type="match status" value="1"/>
</dbReference>
<dbReference type="PANTHER" id="PTHR45528">
    <property type="entry name" value="SENSOR HISTIDINE KINASE CPXA"/>
    <property type="match status" value="1"/>
</dbReference>
<evidence type="ECO:0000259" key="16">
    <source>
        <dbReference type="PROSITE" id="PS50885"/>
    </source>
</evidence>
<accession>A0A1H4EAP4</accession>
<dbReference type="InterPro" id="IPR036097">
    <property type="entry name" value="HisK_dim/P_sf"/>
</dbReference>
<evidence type="ECO:0000256" key="6">
    <source>
        <dbReference type="ARBA" id="ARBA00022679"/>
    </source>
</evidence>
<dbReference type="Gene3D" id="1.10.287.130">
    <property type="match status" value="1"/>
</dbReference>
<dbReference type="GO" id="GO:0005886">
    <property type="term" value="C:plasma membrane"/>
    <property type="evidence" value="ECO:0007669"/>
    <property type="project" value="UniProtKB-SubCell"/>
</dbReference>
<evidence type="ECO:0000256" key="14">
    <source>
        <dbReference type="SAM" id="Phobius"/>
    </source>
</evidence>
<evidence type="ECO:0000256" key="1">
    <source>
        <dbReference type="ARBA" id="ARBA00000085"/>
    </source>
</evidence>
<feature type="domain" description="Histidine kinase" evidence="15">
    <location>
        <begin position="325"/>
        <end position="545"/>
    </location>
</feature>
<feature type="domain" description="HAMP" evidence="16">
    <location>
        <begin position="233"/>
        <end position="285"/>
    </location>
</feature>
<dbReference type="SUPFAM" id="SSF158472">
    <property type="entry name" value="HAMP domain-like"/>
    <property type="match status" value="1"/>
</dbReference>
<dbReference type="InterPro" id="IPR003660">
    <property type="entry name" value="HAMP_dom"/>
</dbReference>
<feature type="transmembrane region" description="Helical" evidence="14">
    <location>
        <begin position="213"/>
        <end position="231"/>
    </location>
</feature>
<dbReference type="EC" id="2.7.13.3" evidence="3"/>
<name>A0A1H4EAP4_ALKAM</name>
<dbReference type="AlphaFoldDB" id="A0A1H4EAP4"/>
<dbReference type="PROSITE" id="PS50885">
    <property type="entry name" value="HAMP"/>
    <property type="match status" value="1"/>
</dbReference>
<dbReference type="Gene3D" id="3.30.565.10">
    <property type="entry name" value="Histidine kinase-like ATPase, C-terminal domain"/>
    <property type="match status" value="1"/>
</dbReference>
<dbReference type="CDD" id="cd06225">
    <property type="entry name" value="HAMP"/>
    <property type="match status" value="1"/>
</dbReference>
<dbReference type="InterPro" id="IPR003594">
    <property type="entry name" value="HATPase_dom"/>
</dbReference>
<dbReference type="Gene3D" id="6.10.340.10">
    <property type="match status" value="1"/>
</dbReference>
<dbReference type="GO" id="GO:0000155">
    <property type="term" value="F:phosphorelay sensor kinase activity"/>
    <property type="evidence" value="ECO:0007669"/>
    <property type="project" value="InterPro"/>
</dbReference>
<evidence type="ECO:0000256" key="3">
    <source>
        <dbReference type="ARBA" id="ARBA00012438"/>
    </source>
</evidence>
<comment type="subcellular location">
    <subcellularLocation>
        <location evidence="2">Cell membrane</location>
        <topology evidence="2">Multi-pass membrane protein</topology>
    </subcellularLocation>
</comment>
<keyword evidence="9 17" id="KW-0418">Kinase</keyword>
<dbReference type="InterPro" id="IPR036890">
    <property type="entry name" value="HATPase_C_sf"/>
</dbReference>
<dbReference type="SUPFAM" id="SSF47384">
    <property type="entry name" value="Homodimeric domain of signal transducing histidine kinase"/>
    <property type="match status" value="1"/>
</dbReference>
<keyword evidence="6" id="KW-0808">Transferase</keyword>
<keyword evidence="11 14" id="KW-1133">Transmembrane helix</keyword>
<dbReference type="InterPro" id="IPR005467">
    <property type="entry name" value="His_kinase_dom"/>
</dbReference>
<keyword evidence="10" id="KW-0067">ATP-binding</keyword>